<evidence type="ECO:0000313" key="2">
    <source>
        <dbReference type="Proteomes" id="UP000198122"/>
    </source>
</evidence>
<dbReference type="RefSeq" id="WP_088817762.1">
    <property type="nucleotide sequence ID" value="NZ_FYEZ01000001.1"/>
</dbReference>
<gene>
    <name evidence="1" type="ORF">SAMN05445756_0829</name>
</gene>
<reference evidence="1 2" key="1">
    <citation type="submission" date="2017-06" db="EMBL/GenBank/DDBJ databases">
        <authorList>
            <person name="Kim H.J."/>
            <person name="Triplett B.A."/>
        </authorList>
    </citation>
    <scope>NUCLEOTIDE SEQUENCE [LARGE SCALE GENOMIC DNA]</scope>
    <source>
        <strain evidence="1 2">DSM 22179</strain>
    </source>
</reference>
<protein>
    <recommendedName>
        <fullName evidence="3">DUF1611 domain-containing protein</fullName>
    </recommendedName>
</protein>
<accession>A0A212TAN0</accession>
<evidence type="ECO:0000313" key="1">
    <source>
        <dbReference type="EMBL" id="SNC63072.1"/>
    </source>
</evidence>
<dbReference type="Gene3D" id="3.40.50.300">
    <property type="entry name" value="P-loop containing nucleotide triphosphate hydrolases"/>
    <property type="match status" value="1"/>
</dbReference>
<keyword evidence="2" id="KW-1185">Reference proteome</keyword>
<sequence length="405" mass="41651">MTTTALPPTHTSFLDDALAALAEGATPEVLPLAGDPSAATTEQGTVVTPVPTERLRAAKKAYTTRHLAAHLDDSDGDFTLVSGEDVTPRAGQVVLARVAAFGHHKKLPDVHGRRQTLYPDDEVLLAYAPRYAPDQFEAEVPGSLAMTNLAAAGGLAADVVTQHGSTNDPTVIEPLGLVADAGGTPLQLTDVAPFSVTPAAHTPATDAPGATTEPPVVYVLGSSMNAGKTTAVAQIVRGLSLAGLRVAAGKATGTGAWGDPGLFHDSGAETVLDFTDFGHGSTFRMDLPEIEQLVGAVRRELVATAPDVVVVEIADGLYQRETSHLVRSGLLGRNAHRVVLTVGEALGAVAGVAELRKHGLPLAGVTGAITASPLATQEAGEVLDLPLLDTYALAEPAVVRSFLAL</sequence>
<dbReference type="Proteomes" id="UP000198122">
    <property type="component" value="Unassembled WGS sequence"/>
</dbReference>
<evidence type="ECO:0008006" key="3">
    <source>
        <dbReference type="Google" id="ProtNLM"/>
    </source>
</evidence>
<dbReference type="EMBL" id="FYEZ01000001">
    <property type="protein sequence ID" value="SNC63072.1"/>
    <property type="molecule type" value="Genomic_DNA"/>
</dbReference>
<dbReference type="OrthoDB" id="145933at2"/>
<name>A0A212TAN0_9MICO</name>
<dbReference type="AlphaFoldDB" id="A0A212TAN0"/>
<dbReference type="InterPro" id="IPR027417">
    <property type="entry name" value="P-loop_NTPase"/>
</dbReference>
<organism evidence="1 2">
    <name type="scientific">Kytococcus aerolatus</name>
    <dbReference type="NCBI Taxonomy" id="592308"/>
    <lineage>
        <taxon>Bacteria</taxon>
        <taxon>Bacillati</taxon>
        <taxon>Actinomycetota</taxon>
        <taxon>Actinomycetes</taxon>
        <taxon>Micrococcales</taxon>
        <taxon>Kytococcaceae</taxon>
        <taxon>Kytococcus</taxon>
    </lineage>
</organism>
<proteinExistence type="predicted"/>
<dbReference type="SUPFAM" id="SSF52540">
    <property type="entry name" value="P-loop containing nucleoside triphosphate hydrolases"/>
    <property type="match status" value="1"/>
</dbReference>